<organism evidence="2 3">
    <name type="scientific">Ruficoccus amylovorans</name>
    <dbReference type="NCBI Taxonomy" id="1804625"/>
    <lineage>
        <taxon>Bacteria</taxon>
        <taxon>Pseudomonadati</taxon>
        <taxon>Verrucomicrobiota</taxon>
        <taxon>Opitutia</taxon>
        <taxon>Puniceicoccales</taxon>
        <taxon>Cerasicoccaceae</taxon>
        <taxon>Ruficoccus</taxon>
    </lineage>
</organism>
<dbReference type="AlphaFoldDB" id="A0A842HJT5"/>
<proteinExistence type="predicted"/>
<dbReference type="Proteomes" id="UP000546464">
    <property type="component" value="Unassembled WGS sequence"/>
</dbReference>
<comment type="caution">
    <text evidence="2">The sequence shown here is derived from an EMBL/GenBank/DDBJ whole genome shotgun (WGS) entry which is preliminary data.</text>
</comment>
<sequence length="303" mass="33369">MTRLFPILGVAAALLVAGCASPHVSYTSIEVPPTGPRKIEPAATMRSALINEGSGIAKSTRYEGVYWTHNDSGDRARIFPVTLQGETVAMGDGLGIPVKMAENKDWEDIASDHKGNLLIGDFGNNANRRKDLLVYVVPEPDPSHAAQAIAKRAIPFHFPEQKEFPPAARNYDVEAIFVANDTWYVLTKHRADADTCLYRFNSYREDISNPLELVCSFGARGMVTGADSLADGSRVAVLVYDNVWLFEPPSGDVNRLTEGKIYWRPYRLGQCEGICFIDADTLLVTNEEGSMYVIPVTDLIEVQ</sequence>
<feature type="signal peptide" evidence="1">
    <location>
        <begin position="1"/>
        <end position="22"/>
    </location>
</feature>
<keyword evidence="3" id="KW-1185">Reference proteome</keyword>
<dbReference type="SUPFAM" id="SSF101898">
    <property type="entry name" value="NHL repeat"/>
    <property type="match status" value="1"/>
</dbReference>
<feature type="chain" id="PRO_5032384127" evidence="1">
    <location>
        <begin position="23"/>
        <end position="303"/>
    </location>
</feature>
<protein>
    <submittedName>
        <fullName evidence="2">Uncharacterized protein</fullName>
    </submittedName>
</protein>
<accession>A0A842HJT5</accession>
<dbReference type="RefSeq" id="WP_185676680.1">
    <property type="nucleotide sequence ID" value="NZ_JACHVB010000052.1"/>
</dbReference>
<gene>
    <name evidence="2" type="ORF">H5P28_15880</name>
</gene>
<evidence type="ECO:0000313" key="3">
    <source>
        <dbReference type="Proteomes" id="UP000546464"/>
    </source>
</evidence>
<keyword evidence="1" id="KW-0732">Signal</keyword>
<evidence type="ECO:0000313" key="2">
    <source>
        <dbReference type="EMBL" id="MBC2595747.1"/>
    </source>
</evidence>
<evidence type="ECO:0000256" key="1">
    <source>
        <dbReference type="SAM" id="SignalP"/>
    </source>
</evidence>
<reference evidence="2 3" key="1">
    <citation type="submission" date="2020-07" db="EMBL/GenBank/DDBJ databases">
        <authorList>
            <person name="Feng X."/>
        </authorList>
    </citation>
    <scope>NUCLEOTIDE SEQUENCE [LARGE SCALE GENOMIC DNA]</scope>
    <source>
        <strain evidence="2 3">JCM31066</strain>
    </source>
</reference>
<dbReference type="PROSITE" id="PS51257">
    <property type="entry name" value="PROKAR_LIPOPROTEIN"/>
    <property type="match status" value="1"/>
</dbReference>
<name>A0A842HJT5_9BACT</name>
<dbReference type="EMBL" id="JACHVB010000052">
    <property type="protein sequence ID" value="MBC2595747.1"/>
    <property type="molecule type" value="Genomic_DNA"/>
</dbReference>